<name>A0A6G6GJ42_9FLAO</name>
<keyword evidence="1" id="KW-0732">Signal</keyword>
<evidence type="ECO:0000313" key="3">
    <source>
        <dbReference type="Proteomes" id="UP000505306"/>
    </source>
</evidence>
<dbReference type="RefSeq" id="WP_164678541.1">
    <property type="nucleotide sequence ID" value="NZ_CP049057.1"/>
</dbReference>
<sequence>MKKFRPLQYLLLAFLAFQITSCDNETFDGEIPMDDDAAGMAEEGEFIATIGEEAFVAESTQVVFFTESNILSITGQKASTGEVITLAIENPSVAEFNLAQGTGTQNGAAYIDGEDFPNPYVSVAAFGGTGTLNLSVYDTDALTISGTFAFTGARLQLDAEGNPIVDGDGNPVIQTININSGAFNTIPFTIDDTMGGGQGGNVDPDELFANVDNEAFTPVDVVVSQYMVGMQPMIQIQAMDAQGATIRLDVPETLETGTFDMFNGISDGSMLIGYYNGNNGGEVLSSNPGTISITEFSSQTGKLVASFEFTARDPLNVDPTVVNITEGTLDITFVPTPGNITFFFEADIDGGTFTPETAVATQGDFNGVQVVTILATLGNRTIELNFPASVGPGTYGMSPLLSTGSEVVGTYTPDVGTSASFSSDPGILEILSFDEVTGIIEGTFSFTGKDQTLTDPTVYEITNGSFLVELQ</sequence>
<evidence type="ECO:0000256" key="1">
    <source>
        <dbReference type="SAM" id="SignalP"/>
    </source>
</evidence>
<keyword evidence="3" id="KW-1185">Reference proteome</keyword>
<protein>
    <submittedName>
        <fullName evidence="2">Uncharacterized protein</fullName>
    </submittedName>
</protein>
<dbReference type="InterPro" id="IPR046219">
    <property type="entry name" value="DUF6252"/>
</dbReference>
<evidence type="ECO:0000313" key="2">
    <source>
        <dbReference type="EMBL" id="QIE58534.1"/>
    </source>
</evidence>
<gene>
    <name evidence="2" type="ORF">G5B37_02860</name>
</gene>
<accession>A0A6G6GJ42</accession>
<reference evidence="2 3" key="1">
    <citation type="submission" date="2020-02" db="EMBL/GenBank/DDBJ databases">
        <title>Complete genome sequence of Flavobacteriaceae bacterium.</title>
        <authorList>
            <person name="Kim S.-J."/>
            <person name="Kim Y.-S."/>
            <person name="Kim K.-H."/>
        </authorList>
    </citation>
    <scope>NUCLEOTIDE SEQUENCE [LARGE SCALE GENOMIC DNA]</scope>
    <source>
        <strain evidence="2 3">RR4-40</strain>
    </source>
</reference>
<proteinExistence type="predicted"/>
<dbReference type="KEGG" id="mgel:G5B37_02860"/>
<dbReference type="Pfam" id="PF19765">
    <property type="entry name" value="DUF6252"/>
    <property type="match status" value="2"/>
</dbReference>
<feature type="signal peptide" evidence="1">
    <location>
        <begin position="1"/>
        <end position="21"/>
    </location>
</feature>
<feature type="chain" id="PRO_5026112309" evidence="1">
    <location>
        <begin position="22"/>
        <end position="471"/>
    </location>
</feature>
<organism evidence="2 3">
    <name type="scientific">Rasiella rasia</name>
    <dbReference type="NCBI Taxonomy" id="2744027"/>
    <lineage>
        <taxon>Bacteria</taxon>
        <taxon>Pseudomonadati</taxon>
        <taxon>Bacteroidota</taxon>
        <taxon>Flavobacteriia</taxon>
        <taxon>Flavobacteriales</taxon>
        <taxon>Flavobacteriaceae</taxon>
        <taxon>Rasiella</taxon>
    </lineage>
</organism>
<dbReference type="Proteomes" id="UP000505306">
    <property type="component" value="Chromosome"/>
</dbReference>
<dbReference type="EMBL" id="CP049057">
    <property type="protein sequence ID" value="QIE58534.1"/>
    <property type="molecule type" value="Genomic_DNA"/>
</dbReference>
<dbReference type="AlphaFoldDB" id="A0A6G6GJ42"/>